<dbReference type="PANTHER" id="PTHR48090">
    <property type="entry name" value="UNDECAPRENYL-PHOSPHATE 4-DEOXY-4-FORMAMIDO-L-ARABINOSE TRANSFERASE-RELATED"/>
    <property type="match status" value="1"/>
</dbReference>
<evidence type="ECO:0000313" key="12">
    <source>
        <dbReference type="Proteomes" id="UP000541735"/>
    </source>
</evidence>
<gene>
    <name evidence="11" type="ORF">HCB27_04970</name>
</gene>
<evidence type="ECO:0000256" key="9">
    <source>
        <dbReference type="SAM" id="Phobius"/>
    </source>
</evidence>
<feature type="transmembrane region" description="Helical" evidence="9">
    <location>
        <begin position="263"/>
        <end position="288"/>
    </location>
</feature>
<evidence type="ECO:0000256" key="8">
    <source>
        <dbReference type="ARBA" id="ARBA00038152"/>
    </source>
</evidence>
<feature type="transmembrane region" description="Helical" evidence="9">
    <location>
        <begin position="230"/>
        <end position="251"/>
    </location>
</feature>
<dbReference type="Gene3D" id="3.90.550.10">
    <property type="entry name" value="Spore Coat Polysaccharide Biosynthesis Protein SpsA, Chain A"/>
    <property type="match status" value="1"/>
</dbReference>
<evidence type="ECO:0000256" key="2">
    <source>
        <dbReference type="ARBA" id="ARBA00022475"/>
    </source>
</evidence>
<accession>A0A7X0Z4R1</accession>
<proteinExistence type="inferred from homology"/>
<evidence type="ECO:0000256" key="7">
    <source>
        <dbReference type="ARBA" id="ARBA00023136"/>
    </source>
</evidence>
<keyword evidence="3" id="KW-0328">Glycosyltransferase</keyword>
<dbReference type="FunFam" id="3.90.550.10:FF:000079">
    <property type="entry name" value="Probable glycosyl transferase"/>
    <property type="match status" value="1"/>
</dbReference>
<evidence type="ECO:0000256" key="1">
    <source>
        <dbReference type="ARBA" id="ARBA00004651"/>
    </source>
</evidence>
<keyword evidence="5 9" id="KW-0812">Transmembrane</keyword>
<comment type="similarity">
    <text evidence="8">Belongs to the glycosyltransferase 2 family. GtrB subfamily.</text>
</comment>
<evidence type="ECO:0000256" key="4">
    <source>
        <dbReference type="ARBA" id="ARBA00022679"/>
    </source>
</evidence>
<comment type="caution">
    <text evidence="11">The sequence shown here is derived from an EMBL/GenBank/DDBJ whole genome shotgun (WGS) entry which is preliminary data.</text>
</comment>
<keyword evidence="7 9" id="KW-0472">Membrane</keyword>
<dbReference type="RefSeq" id="WP_185548568.1">
    <property type="nucleotide sequence ID" value="NZ_JAARYD010000002.1"/>
</dbReference>
<evidence type="ECO:0000256" key="3">
    <source>
        <dbReference type="ARBA" id="ARBA00022676"/>
    </source>
</evidence>
<evidence type="ECO:0000259" key="10">
    <source>
        <dbReference type="Pfam" id="PF00535"/>
    </source>
</evidence>
<keyword evidence="6 9" id="KW-1133">Transmembrane helix</keyword>
<dbReference type="Pfam" id="PF00535">
    <property type="entry name" value="Glycos_transf_2"/>
    <property type="match status" value="1"/>
</dbReference>
<evidence type="ECO:0000313" key="11">
    <source>
        <dbReference type="EMBL" id="MBC2175956.1"/>
    </source>
</evidence>
<dbReference type="GO" id="GO:0005886">
    <property type="term" value="C:plasma membrane"/>
    <property type="evidence" value="ECO:0007669"/>
    <property type="project" value="UniProtKB-SubCell"/>
</dbReference>
<keyword evidence="2" id="KW-1003">Cell membrane</keyword>
<dbReference type="InterPro" id="IPR050256">
    <property type="entry name" value="Glycosyltransferase_2"/>
</dbReference>
<dbReference type="EMBL" id="JAARYD010000002">
    <property type="protein sequence ID" value="MBC2175956.1"/>
    <property type="molecule type" value="Genomic_DNA"/>
</dbReference>
<dbReference type="CDD" id="cd04187">
    <property type="entry name" value="DPM1_like_bac"/>
    <property type="match status" value="1"/>
</dbReference>
<dbReference type="InterPro" id="IPR029044">
    <property type="entry name" value="Nucleotide-diphossugar_trans"/>
</dbReference>
<protein>
    <submittedName>
        <fullName evidence="11">Glycosyltransferase family 2 protein</fullName>
    </submittedName>
</protein>
<keyword evidence="4 11" id="KW-0808">Transferase</keyword>
<name>A0A7X0Z4R1_9LIST</name>
<dbReference type="PANTHER" id="PTHR48090:SF8">
    <property type="entry name" value="GLYCOSYLTRANSFERASE CSBB-RELATED"/>
    <property type="match status" value="1"/>
</dbReference>
<reference evidence="11 12" key="1">
    <citation type="submission" date="2020-03" db="EMBL/GenBank/DDBJ databases">
        <title>Soil Listeria distribution.</title>
        <authorList>
            <person name="Liao J."/>
            <person name="Wiedmann M."/>
        </authorList>
    </citation>
    <scope>NUCLEOTIDE SEQUENCE [LARGE SCALE GENOMIC DNA]</scope>
    <source>
        <strain evidence="11 12">FSL L7-0259</strain>
    </source>
</reference>
<dbReference type="AlphaFoldDB" id="A0A7X0Z4R1"/>
<dbReference type="InterPro" id="IPR001173">
    <property type="entry name" value="Glyco_trans_2-like"/>
</dbReference>
<dbReference type="SUPFAM" id="SSF53448">
    <property type="entry name" value="Nucleotide-diphospho-sugar transferases"/>
    <property type="match status" value="1"/>
</dbReference>
<comment type="subcellular location">
    <subcellularLocation>
        <location evidence="1">Cell membrane</location>
        <topology evidence="1">Multi-pass membrane protein</topology>
    </subcellularLocation>
</comment>
<evidence type="ECO:0000256" key="6">
    <source>
        <dbReference type="ARBA" id="ARBA00022989"/>
    </source>
</evidence>
<dbReference type="Proteomes" id="UP000541735">
    <property type="component" value="Unassembled WGS sequence"/>
</dbReference>
<organism evidence="11 12">
    <name type="scientific">Listeria booriae</name>
    <dbReference type="NCBI Taxonomy" id="1552123"/>
    <lineage>
        <taxon>Bacteria</taxon>
        <taxon>Bacillati</taxon>
        <taxon>Bacillota</taxon>
        <taxon>Bacilli</taxon>
        <taxon>Bacillales</taxon>
        <taxon>Listeriaceae</taxon>
        <taxon>Listeria</taxon>
    </lineage>
</organism>
<evidence type="ECO:0000256" key="5">
    <source>
        <dbReference type="ARBA" id="ARBA00022692"/>
    </source>
</evidence>
<feature type="domain" description="Glycosyltransferase 2-like" evidence="10">
    <location>
        <begin position="5"/>
        <end position="165"/>
    </location>
</feature>
<dbReference type="GO" id="GO:0016757">
    <property type="term" value="F:glycosyltransferase activity"/>
    <property type="evidence" value="ECO:0007669"/>
    <property type="project" value="UniProtKB-KW"/>
</dbReference>
<sequence>MKQICILIPTYNEQEALPYLYERLKRIAGQLASYRFTFLFVNDGSTDATLALIHSFQRQDQRVSFVNLSRNYGKEIAMIAGFDHACGDATILLDADLQDPPELIAQMLEYWEDGYEDVYAKRISRKGETWFKKWSSKKYYEVLQKISTIDIPKDTGDFRLLDKKCMEALKEMRESQRYTKGLFCFVGFKKKEILFERDARIAGATKWNYRKLVQLAIDGITSFSVAPLRLSAFAGTSILIICLLTLLFFVFESIFLGKVPSGTASIITVVLFLGGIQLVSIGLLGEYIGRIFIETKNRPLYFVESQADSIAYQGHKPRKIG</sequence>